<feature type="region of interest" description="Disordered" evidence="3">
    <location>
        <begin position="367"/>
        <end position="410"/>
    </location>
</feature>
<dbReference type="Proteomes" id="UP001285908">
    <property type="component" value="Unassembled WGS sequence"/>
</dbReference>
<reference evidence="5 6" key="1">
    <citation type="journal article" date="2023" name="Mol. Phylogenet. Evol.">
        <title>Genome-scale phylogeny and comparative genomics of the fungal order Sordariales.</title>
        <authorList>
            <person name="Hensen N."/>
            <person name="Bonometti L."/>
            <person name="Westerberg I."/>
            <person name="Brannstrom I.O."/>
            <person name="Guillou S."/>
            <person name="Cros-Aarteil S."/>
            <person name="Calhoun S."/>
            <person name="Haridas S."/>
            <person name="Kuo A."/>
            <person name="Mondo S."/>
            <person name="Pangilinan J."/>
            <person name="Riley R."/>
            <person name="LaButti K."/>
            <person name="Andreopoulos B."/>
            <person name="Lipzen A."/>
            <person name="Chen C."/>
            <person name="Yan M."/>
            <person name="Daum C."/>
            <person name="Ng V."/>
            <person name="Clum A."/>
            <person name="Steindorff A."/>
            <person name="Ohm R.A."/>
            <person name="Martin F."/>
            <person name="Silar P."/>
            <person name="Natvig D.O."/>
            <person name="Lalanne C."/>
            <person name="Gautier V."/>
            <person name="Ament-Velasquez S.L."/>
            <person name="Kruys A."/>
            <person name="Hutchinson M.I."/>
            <person name="Powell A.J."/>
            <person name="Barry K."/>
            <person name="Miller A.N."/>
            <person name="Grigoriev I.V."/>
            <person name="Debuchy R."/>
            <person name="Gladieux P."/>
            <person name="Hiltunen Thoren M."/>
            <person name="Johannesson H."/>
        </authorList>
    </citation>
    <scope>NUCLEOTIDE SEQUENCE [LARGE SCALE GENOMIC DNA]</scope>
    <source>
        <strain evidence="5 6">FGSC 10403</strain>
    </source>
</reference>
<dbReference type="GO" id="GO:0008270">
    <property type="term" value="F:zinc ion binding"/>
    <property type="evidence" value="ECO:0007669"/>
    <property type="project" value="UniProtKB-KW"/>
</dbReference>
<dbReference type="GeneID" id="87871976"/>
<comment type="caution">
    <text evidence="5">The sequence shown here is derived from an EMBL/GenBank/DDBJ whole genome shotgun (WGS) entry which is preliminary data.</text>
</comment>
<evidence type="ECO:0000256" key="2">
    <source>
        <dbReference type="SAM" id="Coils"/>
    </source>
</evidence>
<feature type="compositionally biased region" description="Low complexity" evidence="3">
    <location>
        <begin position="34"/>
        <end position="44"/>
    </location>
</feature>
<evidence type="ECO:0000313" key="5">
    <source>
        <dbReference type="EMBL" id="KAK3499050.1"/>
    </source>
</evidence>
<keyword evidence="1" id="KW-0479">Metal-binding</keyword>
<feature type="compositionally biased region" description="Basic and acidic residues" evidence="3">
    <location>
        <begin position="45"/>
        <end position="85"/>
    </location>
</feature>
<accession>A0AAJ0IER7</accession>
<feature type="compositionally biased region" description="Low complexity" evidence="3">
    <location>
        <begin position="388"/>
        <end position="407"/>
    </location>
</feature>
<feature type="domain" description="C2H2-type" evidence="4">
    <location>
        <begin position="320"/>
        <end position="349"/>
    </location>
</feature>
<dbReference type="RefSeq" id="XP_062696683.1">
    <property type="nucleotide sequence ID" value="XM_062834354.1"/>
</dbReference>
<evidence type="ECO:0000313" key="6">
    <source>
        <dbReference type="Proteomes" id="UP001285908"/>
    </source>
</evidence>
<keyword evidence="6" id="KW-1185">Reference proteome</keyword>
<dbReference type="Pfam" id="PF26176">
    <property type="entry name" value="zf_C2H2_17_2"/>
    <property type="match status" value="1"/>
</dbReference>
<dbReference type="PROSITE" id="PS50157">
    <property type="entry name" value="ZINC_FINGER_C2H2_2"/>
    <property type="match status" value="1"/>
</dbReference>
<keyword evidence="1" id="KW-0862">Zinc</keyword>
<gene>
    <name evidence="5" type="ORF">B0T23DRAFT_306130</name>
</gene>
<protein>
    <recommendedName>
        <fullName evidence="4">C2H2-type domain-containing protein</fullName>
    </recommendedName>
</protein>
<feature type="compositionally biased region" description="Low complexity" evidence="3">
    <location>
        <begin position="213"/>
        <end position="226"/>
    </location>
</feature>
<evidence type="ECO:0000256" key="3">
    <source>
        <dbReference type="SAM" id="MobiDB-lite"/>
    </source>
</evidence>
<dbReference type="InterPro" id="IPR059095">
    <property type="entry name" value="Znf_C2H2_17_2nd"/>
</dbReference>
<dbReference type="Gene3D" id="3.30.160.60">
    <property type="entry name" value="Classic Zinc Finger"/>
    <property type="match status" value="2"/>
</dbReference>
<name>A0AAJ0IER7_9PEZI</name>
<feature type="coiled-coil region" evidence="2">
    <location>
        <begin position="427"/>
        <end position="454"/>
    </location>
</feature>
<dbReference type="SMART" id="SM00355">
    <property type="entry name" value="ZnF_C2H2"/>
    <property type="match status" value="3"/>
</dbReference>
<organism evidence="5 6">
    <name type="scientific">Neurospora hispaniola</name>
    <dbReference type="NCBI Taxonomy" id="588809"/>
    <lineage>
        <taxon>Eukaryota</taxon>
        <taxon>Fungi</taxon>
        <taxon>Dikarya</taxon>
        <taxon>Ascomycota</taxon>
        <taxon>Pezizomycotina</taxon>
        <taxon>Sordariomycetes</taxon>
        <taxon>Sordariomycetidae</taxon>
        <taxon>Sordariales</taxon>
        <taxon>Sordariaceae</taxon>
        <taxon>Neurospora</taxon>
    </lineage>
</organism>
<evidence type="ECO:0000259" key="4">
    <source>
        <dbReference type="PROSITE" id="PS50157"/>
    </source>
</evidence>
<dbReference type="AlphaFoldDB" id="A0AAJ0IER7"/>
<feature type="region of interest" description="Disordered" evidence="3">
    <location>
        <begin position="473"/>
        <end position="496"/>
    </location>
</feature>
<dbReference type="InterPro" id="IPR059009">
    <property type="entry name" value="Znf_C2H2_17_1st"/>
</dbReference>
<proteinExistence type="predicted"/>
<dbReference type="InterPro" id="IPR013087">
    <property type="entry name" value="Znf_C2H2_type"/>
</dbReference>
<keyword evidence="1" id="KW-0863">Zinc-finger</keyword>
<evidence type="ECO:0000256" key="1">
    <source>
        <dbReference type="PROSITE-ProRule" id="PRU00042"/>
    </source>
</evidence>
<keyword evidence="2" id="KW-0175">Coiled coil</keyword>
<sequence>MSIVYGEERELFQDENYPNIDDHITHDPHHQQHHSQTTHETQQQELEHSLHDHHPQAHDPHHPHDSNNHQELTEQHHGSPGDTDRFTNANDVVVSDLSNDLVEVARATCNAHAAAAAAGAAFGAVQTDPRLNDYLAASAPEREPQPAPVSAVDVPVTSSLAVQASLPIQLTPPLEQQQQQQQSRVVHPLLPPQLVAQITQPLSPAAPSPPSHPQQEQQSPSTPAPSGRIKPIPKPVRQATKNAEGKFVCMWPGCAEDIKEFGRKCEWNKHMDKHDRPYKCGAVGCEKLPGFTYSGGLLRHEREVHGKHGGPKNPLHCPHESCKRATGKGFSRLENLNEHLRRVHTHSADGTTNGGMGMIISNGGGINANVGADESDEATSDDNSFGGQAQAQAHPQPSHPQSHSQLLLKRKRRHRDYDDNFGIGGETSELREEVKRLRQENEELREQVQKNTQQTTLLVQKLQALTEAMAPRNNHNNHHNNHHNNMAPPPTGQMATTMTTTTAATTATASY</sequence>
<feature type="region of interest" description="Disordered" evidence="3">
    <location>
        <begin position="18"/>
        <end position="87"/>
    </location>
</feature>
<dbReference type="Pfam" id="PF26177">
    <property type="entry name" value="zf_C2H2_17_1st"/>
    <property type="match status" value="1"/>
</dbReference>
<feature type="compositionally biased region" description="Basic and acidic residues" evidence="3">
    <location>
        <begin position="20"/>
        <end position="30"/>
    </location>
</feature>
<feature type="region of interest" description="Disordered" evidence="3">
    <location>
        <begin position="201"/>
        <end position="238"/>
    </location>
</feature>
<dbReference type="EMBL" id="JAULSX010000001">
    <property type="protein sequence ID" value="KAK3499050.1"/>
    <property type="molecule type" value="Genomic_DNA"/>
</dbReference>